<dbReference type="SUPFAM" id="SSF52266">
    <property type="entry name" value="SGNH hydrolase"/>
    <property type="match status" value="1"/>
</dbReference>
<evidence type="ECO:0000313" key="2">
    <source>
        <dbReference type="EMBL" id="CAB4165799.1"/>
    </source>
</evidence>
<organism evidence="3">
    <name type="scientific">uncultured Caudovirales phage</name>
    <dbReference type="NCBI Taxonomy" id="2100421"/>
    <lineage>
        <taxon>Viruses</taxon>
        <taxon>Duplodnaviria</taxon>
        <taxon>Heunggongvirae</taxon>
        <taxon>Uroviricota</taxon>
        <taxon>Caudoviricetes</taxon>
        <taxon>Peduoviridae</taxon>
        <taxon>Maltschvirus</taxon>
        <taxon>Maltschvirus maltsch</taxon>
    </lineage>
</organism>
<dbReference type="EMBL" id="LR796776">
    <property type="protein sequence ID" value="CAB4165799.1"/>
    <property type="molecule type" value="Genomic_DNA"/>
</dbReference>
<proteinExistence type="predicted"/>
<sequence>MNTEIFNRNNKNMLLPDFILRSRQNELFTESGLDTLKDCLDNTHYKNYPHQIEYKYNSRGYRDAEWPNTITELQDAIWCFGDSFTVGIGSPLNHTWVNILQSKCKQRCINVSMDGASNNWIARKILTLLEEVNPKLIIIQWSFIFRNEECNTDLRDEDRRLQYYDLELSFTDLLVNFVNLVNQVEQKKQKTKIIHSFIPNWALDGVQKEWDKLRGPDWPITPTNQLFPFIQQELTNFGMDKFFNIYCNLLDSIVYIPELIPLDIARDGFHYDVITSTNFVDKLVNLIDDLR</sequence>
<gene>
    <name evidence="3" type="ORF">UFOVP1146_317</name>
    <name evidence="4" type="ORF">UFOVP1638_248</name>
    <name evidence="1" type="ORF">UFOVP812_230</name>
    <name evidence="2" type="ORF">UFOVP818_335</name>
</gene>
<dbReference type="EMBL" id="LR797502">
    <property type="protein sequence ID" value="CAB4221294.1"/>
    <property type="molecule type" value="Genomic_DNA"/>
</dbReference>
<dbReference type="InterPro" id="IPR036514">
    <property type="entry name" value="SGNH_hydro_sf"/>
</dbReference>
<dbReference type="Gene3D" id="3.40.50.1110">
    <property type="entry name" value="SGNH hydrolase"/>
    <property type="match status" value="1"/>
</dbReference>
<dbReference type="EMBL" id="LR797099">
    <property type="protein sequence ID" value="CAB4186971.1"/>
    <property type="molecule type" value="Genomic_DNA"/>
</dbReference>
<evidence type="ECO:0000313" key="4">
    <source>
        <dbReference type="EMBL" id="CAB4221294.1"/>
    </source>
</evidence>
<reference evidence="3" key="1">
    <citation type="submission" date="2020-05" db="EMBL/GenBank/DDBJ databases">
        <authorList>
            <person name="Chiriac C."/>
            <person name="Salcher M."/>
            <person name="Ghai R."/>
            <person name="Kavagutti S V."/>
        </authorList>
    </citation>
    <scope>NUCLEOTIDE SEQUENCE</scope>
</reference>
<name>A0A6J5R010_9CAUD</name>
<protein>
    <submittedName>
        <fullName evidence="3">Uncharacterized protein</fullName>
    </submittedName>
</protein>
<evidence type="ECO:0000313" key="3">
    <source>
        <dbReference type="EMBL" id="CAB4186971.1"/>
    </source>
</evidence>
<accession>A0A6J5R010</accession>
<evidence type="ECO:0000313" key="1">
    <source>
        <dbReference type="EMBL" id="CAB4163961.1"/>
    </source>
</evidence>
<dbReference type="EMBL" id="LR796758">
    <property type="protein sequence ID" value="CAB4163961.1"/>
    <property type="molecule type" value="Genomic_DNA"/>
</dbReference>